<gene>
    <name evidence="2" type="ORF">EIB71_02425</name>
</gene>
<dbReference type="InterPro" id="IPR000719">
    <property type="entry name" value="Prot_kinase_dom"/>
</dbReference>
<organism evidence="2 3">
    <name type="scientific">Kaistella daneshvariae</name>
    <dbReference type="NCBI Taxonomy" id="2487074"/>
    <lineage>
        <taxon>Bacteria</taxon>
        <taxon>Pseudomonadati</taxon>
        <taxon>Bacteroidota</taxon>
        <taxon>Flavobacteriia</taxon>
        <taxon>Flavobacteriales</taxon>
        <taxon>Weeksellaceae</taxon>
        <taxon>Chryseobacterium group</taxon>
        <taxon>Kaistella</taxon>
    </lineage>
</organism>
<dbReference type="Pfam" id="PF00069">
    <property type="entry name" value="Pkinase"/>
    <property type="match status" value="1"/>
</dbReference>
<dbReference type="Gene3D" id="1.10.510.10">
    <property type="entry name" value="Transferase(Phosphotransferase) domain 1"/>
    <property type="match status" value="1"/>
</dbReference>
<dbReference type="EMBL" id="CP034158">
    <property type="protein sequence ID" value="AZI66604.1"/>
    <property type="molecule type" value="Genomic_DNA"/>
</dbReference>
<accession>A0ABN5SWI7</accession>
<dbReference type="InterPro" id="IPR011009">
    <property type="entry name" value="Kinase-like_dom_sf"/>
</dbReference>
<evidence type="ECO:0000313" key="3">
    <source>
        <dbReference type="Proteomes" id="UP000274483"/>
    </source>
</evidence>
<dbReference type="Gene3D" id="3.30.200.20">
    <property type="entry name" value="Phosphorylase Kinase, domain 1"/>
    <property type="match status" value="1"/>
</dbReference>
<keyword evidence="3" id="KW-1185">Reference proteome</keyword>
<name>A0ABN5SWI7_9FLAO</name>
<reference evidence="2 3" key="1">
    <citation type="submission" date="2018-11" db="EMBL/GenBank/DDBJ databases">
        <title>Proposal to divide the Flavobacteriaceae and reorganize its genera based on Amino Acid Identity values calculated from whole genome sequences.</title>
        <authorList>
            <person name="Nicholson A.C."/>
            <person name="Gulvik C.A."/>
            <person name="Whitney A.M."/>
            <person name="Humrighouse B.W."/>
            <person name="Bell M."/>
            <person name="Holmes B."/>
            <person name="Steigerwalt A.G."/>
            <person name="Villarma A."/>
            <person name="Sheth M."/>
            <person name="Batra D."/>
            <person name="Pryor J."/>
            <person name="Bernardet J.-F."/>
            <person name="Hugo C."/>
            <person name="Kampfer P."/>
            <person name="Newman J.D."/>
            <person name="McQuiston J.R."/>
        </authorList>
    </citation>
    <scope>NUCLEOTIDE SEQUENCE [LARGE SCALE GENOMIC DNA]</scope>
    <source>
        <strain evidence="2 3">H3001</strain>
    </source>
</reference>
<evidence type="ECO:0000313" key="2">
    <source>
        <dbReference type="EMBL" id="AZI66604.1"/>
    </source>
</evidence>
<dbReference type="Proteomes" id="UP000274483">
    <property type="component" value="Chromosome"/>
</dbReference>
<protein>
    <recommendedName>
        <fullName evidence="1">Protein kinase domain-containing protein</fullName>
    </recommendedName>
</protein>
<sequence>MIGQKIKLKSDDYEFIKIIAGPNRPNANVYLCKNNQGQTFIAKHFYNHHPMADIGRNRYNHYGRRRDGSNRVFNEIKSNNSQFPFLVKHIDRVKYQGKWIIIQEYVEGVTLTEYIKSNYSKNPVNVLLAIENFAKELKNWHDNQFAHGDPHLDNVIIENKTMNIKLIDYCQIHHPSFHYCIKYDCYNSDKNKRIKQDLHASSSKLGKGFRQGLLELDSLLHTNYEFINQFDKNYI</sequence>
<dbReference type="RefSeq" id="WP_124757199.1">
    <property type="nucleotide sequence ID" value="NZ_CBCRWA010000001.1"/>
</dbReference>
<dbReference type="SUPFAM" id="SSF56112">
    <property type="entry name" value="Protein kinase-like (PK-like)"/>
    <property type="match status" value="1"/>
</dbReference>
<feature type="domain" description="Protein kinase" evidence="1">
    <location>
        <begin position="28"/>
        <end position="169"/>
    </location>
</feature>
<proteinExistence type="predicted"/>
<evidence type="ECO:0000259" key="1">
    <source>
        <dbReference type="Pfam" id="PF00069"/>
    </source>
</evidence>